<evidence type="ECO:0000313" key="2">
    <source>
        <dbReference type="EMBL" id="MPR23715.1"/>
    </source>
</evidence>
<dbReference type="AlphaFoldDB" id="A0A5N7MA04"/>
<evidence type="ECO:0008006" key="4">
    <source>
        <dbReference type="Google" id="ProtNLM"/>
    </source>
</evidence>
<dbReference type="RefSeq" id="WP_152708627.1">
    <property type="nucleotide sequence ID" value="NZ_VOSJ01000001.1"/>
</dbReference>
<gene>
    <name evidence="2" type="ORF">FS320_00380</name>
</gene>
<sequence>MDLIYSRDDTLRFLDLAARDDDSSDETLWLFLQPAFVGLTQWQTQLVGAFLFTVLIMMAVWRGRLSMFNLVQAELGRRDLARYVSPDVAEALAARVETGSGEPTNRNVAEMFADIAGFTKLLIRLG</sequence>
<proteinExistence type="predicted"/>
<dbReference type="EMBL" id="VOSK01000001">
    <property type="protein sequence ID" value="MPR23715.1"/>
    <property type="molecule type" value="Genomic_DNA"/>
</dbReference>
<name>A0A5N7MA04_9HYPH</name>
<keyword evidence="1" id="KW-0812">Transmembrane</keyword>
<keyword evidence="3" id="KW-1185">Reference proteome</keyword>
<feature type="transmembrane region" description="Helical" evidence="1">
    <location>
        <begin position="42"/>
        <end position="61"/>
    </location>
</feature>
<dbReference type="Proteomes" id="UP000403266">
    <property type="component" value="Unassembled WGS sequence"/>
</dbReference>
<evidence type="ECO:0000256" key="1">
    <source>
        <dbReference type="SAM" id="Phobius"/>
    </source>
</evidence>
<comment type="caution">
    <text evidence="2">The sequence shown here is derived from an EMBL/GenBank/DDBJ whole genome shotgun (WGS) entry which is preliminary data.</text>
</comment>
<evidence type="ECO:0000313" key="3">
    <source>
        <dbReference type="Proteomes" id="UP000403266"/>
    </source>
</evidence>
<dbReference type="OrthoDB" id="9789782at2"/>
<reference evidence="2 3" key="1">
    <citation type="journal article" date="2019" name="Syst. Appl. Microbiol.">
        <title>Microvirga tunisiensis sp. nov., a root nodule symbiotic bacterium isolated from Lupinus micranthus and L. luteus grown in Northern Tunisia.</title>
        <authorList>
            <person name="Msaddak A."/>
            <person name="Rejili M."/>
            <person name="Duran D."/>
            <person name="Mars M."/>
            <person name="Palacios J.M."/>
            <person name="Ruiz-Argueso T."/>
            <person name="Rey L."/>
            <person name="Imperial J."/>
        </authorList>
    </citation>
    <scope>NUCLEOTIDE SEQUENCE [LARGE SCALE GENOMIC DNA]</scope>
    <source>
        <strain evidence="2 3">Lmie10</strain>
    </source>
</reference>
<organism evidence="2 3">
    <name type="scientific">Microvirga tunisiensis</name>
    <dbReference type="NCBI Taxonomy" id="2108360"/>
    <lineage>
        <taxon>Bacteria</taxon>
        <taxon>Pseudomonadati</taxon>
        <taxon>Pseudomonadota</taxon>
        <taxon>Alphaproteobacteria</taxon>
        <taxon>Hyphomicrobiales</taxon>
        <taxon>Methylobacteriaceae</taxon>
        <taxon>Microvirga</taxon>
    </lineage>
</organism>
<accession>A0A5N7MA04</accession>
<keyword evidence="1" id="KW-0472">Membrane</keyword>
<keyword evidence="1" id="KW-1133">Transmembrane helix</keyword>
<protein>
    <recommendedName>
        <fullName evidence="4">Adenylate/guanylate cyclase domain-containing protein</fullName>
    </recommendedName>
</protein>